<dbReference type="AlphaFoldDB" id="A0A1E5G4Q8"/>
<dbReference type="Proteomes" id="UP000094296">
    <property type="component" value="Unassembled WGS sequence"/>
</dbReference>
<accession>A0A1E5G4Q8</accession>
<comment type="caution">
    <text evidence="2">The sequence shown here is derived from an EMBL/GenBank/DDBJ whole genome shotgun (WGS) entry which is preliminary data.</text>
</comment>
<dbReference type="PROSITE" id="PS51257">
    <property type="entry name" value="PROKAR_LIPOPROTEIN"/>
    <property type="match status" value="1"/>
</dbReference>
<evidence type="ECO:0000313" key="2">
    <source>
        <dbReference type="EMBL" id="OEF98156.1"/>
    </source>
</evidence>
<sequence length="159" mass="18151">MPSRYLNNQMKFKLRWFLITILAVVSLLLLGCSGTNQTAVISATSYAEIEFELIDIDEITDEEVLEWFANNYYKPGMHTLDAGKRSQAFTLVLLAKGEKPTGGYEIIIEQVRGYEDKIELVALTREPQKGEFVTQSFTYPYVLLKIQQDDRNIVISTES</sequence>
<name>A0A1E5G4Q8_9FIRM</name>
<dbReference type="RefSeq" id="WP_069641648.1">
    <property type="nucleotide sequence ID" value="NZ_MIJE01000001.1"/>
</dbReference>
<reference evidence="2 3" key="1">
    <citation type="submission" date="2016-09" db="EMBL/GenBank/DDBJ databases">
        <title>Draft genome sequence for the type strain of Desulfuribacillus alkaliarsenatis AHT28, an obligately anaerobic, sulfidogenic bacterium isolated from Russian soda lake sediments.</title>
        <authorList>
            <person name="Abin C.A."/>
            <person name="Hollibaugh J.T."/>
        </authorList>
    </citation>
    <scope>NUCLEOTIDE SEQUENCE [LARGE SCALE GENOMIC DNA]</scope>
    <source>
        <strain evidence="2 3">AHT28</strain>
    </source>
</reference>
<evidence type="ECO:0000313" key="3">
    <source>
        <dbReference type="Proteomes" id="UP000094296"/>
    </source>
</evidence>
<dbReference type="Pfam" id="PF14343">
    <property type="entry name" value="PrcB_C"/>
    <property type="match status" value="1"/>
</dbReference>
<keyword evidence="3" id="KW-1185">Reference proteome</keyword>
<feature type="domain" description="PrcB C-terminal" evidence="1">
    <location>
        <begin position="91"/>
        <end position="146"/>
    </location>
</feature>
<gene>
    <name evidence="2" type="ORF">BHF68_00240</name>
</gene>
<protein>
    <recommendedName>
        <fullName evidence="1">PrcB C-terminal domain-containing protein</fullName>
    </recommendedName>
</protein>
<dbReference type="STRING" id="766136.BHF68_00240"/>
<evidence type="ECO:0000259" key="1">
    <source>
        <dbReference type="Pfam" id="PF14343"/>
    </source>
</evidence>
<dbReference type="InterPro" id="IPR025748">
    <property type="entry name" value="PrcB_C_dom"/>
</dbReference>
<dbReference type="EMBL" id="MIJE01000001">
    <property type="protein sequence ID" value="OEF98156.1"/>
    <property type="molecule type" value="Genomic_DNA"/>
</dbReference>
<organism evidence="2 3">
    <name type="scientific">Desulfuribacillus alkaliarsenatis</name>
    <dbReference type="NCBI Taxonomy" id="766136"/>
    <lineage>
        <taxon>Bacteria</taxon>
        <taxon>Bacillati</taxon>
        <taxon>Bacillota</taxon>
        <taxon>Desulfuribacillia</taxon>
        <taxon>Desulfuribacillales</taxon>
        <taxon>Desulfuribacillaceae</taxon>
        <taxon>Desulfuribacillus</taxon>
    </lineage>
</organism>
<proteinExistence type="predicted"/>